<keyword evidence="2" id="KW-1185">Reference proteome</keyword>
<dbReference type="GeneID" id="82158171"/>
<comment type="caution">
    <text evidence="1">The sequence shown here is derived from an EMBL/GenBank/DDBJ whole genome shotgun (WGS) entry which is preliminary data.</text>
</comment>
<name>A0ABX2AX89_9BACT</name>
<gene>
    <name evidence="1" type="ORF">HPS55_10385</name>
</gene>
<organism evidence="1 2">
    <name type="scientific">Xylanibacter rodentium</name>
    <dbReference type="NCBI Taxonomy" id="2736289"/>
    <lineage>
        <taxon>Bacteria</taxon>
        <taxon>Pseudomonadati</taxon>
        <taxon>Bacteroidota</taxon>
        <taxon>Bacteroidia</taxon>
        <taxon>Bacteroidales</taxon>
        <taxon>Prevotellaceae</taxon>
        <taxon>Xylanibacter</taxon>
    </lineage>
</organism>
<accession>A0ABX2AX89</accession>
<dbReference type="EMBL" id="JABKKE010000017">
    <property type="protein sequence ID" value="NPE14721.1"/>
    <property type="molecule type" value="Genomic_DNA"/>
</dbReference>
<reference evidence="1 2" key="1">
    <citation type="submission" date="2020-05" db="EMBL/GenBank/DDBJ databases">
        <title>Distinct polysaccharide utilization as determinants for interspecies competition between intestinal Prevotella spp.</title>
        <authorList>
            <person name="Galvez E.J.C."/>
            <person name="Iljazovic A."/>
            <person name="Strowig T."/>
        </authorList>
    </citation>
    <scope>NUCLEOTIDE SEQUENCE [LARGE SCALE GENOMIC DNA]</scope>
    <source>
        <strain evidence="1 2">PROD</strain>
    </source>
</reference>
<evidence type="ECO:0000313" key="1">
    <source>
        <dbReference type="EMBL" id="NPE14721.1"/>
    </source>
</evidence>
<proteinExistence type="predicted"/>
<sequence>MTLNQLDFAIYCIGSLAEYLNMNQLTVYQKLKESGILTGYIIPAYDVLHTYSGQYIVDDLVSYMKEKGVL</sequence>
<dbReference type="RefSeq" id="WP_172174024.1">
    <property type="nucleotide sequence ID" value="NZ_CASGIA010000013.1"/>
</dbReference>
<evidence type="ECO:0000313" key="2">
    <source>
        <dbReference type="Proteomes" id="UP001193734"/>
    </source>
</evidence>
<dbReference type="Proteomes" id="UP001193734">
    <property type="component" value="Unassembled WGS sequence"/>
</dbReference>
<protein>
    <submittedName>
        <fullName evidence="1">DUF3791 domain-containing protein</fullName>
    </submittedName>
</protein>
<dbReference type="Pfam" id="PF12668">
    <property type="entry name" value="DUF3791"/>
    <property type="match status" value="1"/>
</dbReference>
<dbReference type="InterPro" id="IPR024269">
    <property type="entry name" value="DUF3791"/>
</dbReference>